<evidence type="ECO:0000256" key="1">
    <source>
        <dbReference type="SAM" id="MobiDB-lite"/>
    </source>
</evidence>
<feature type="region of interest" description="Disordered" evidence="1">
    <location>
        <begin position="40"/>
        <end position="65"/>
    </location>
</feature>
<evidence type="ECO:0000313" key="2">
    <source>
        <dbReference type="EMBL" id="GFH27613.1"/>
    </source>
</evidence>
<comment type="caution">
    <text evidence="2">The sequence shown here is derived from an EMBL/GenBank/DDBJ whole genome shotgun (WGS) entry which is preliminary data.</text>
</comment>
<dbReference type="AlphaFoldDB" id="A0A699ZY60"/>
<sequence>MAAGKSAHQPEQPASFALMSCTVLRKNRCKTLKDRSEFIRGAANGGGDPINNVREGKGGGRRGKRGWEVFSDDDFTLL</sequence>
<protein>
    <submittedName>
        <fullName evidence="2">Uncharacterized protein</fullName>
    </submittedName>
</protein>
<gene>
    <name evidence="2" type="ORF">HaLaN_25966</name>
</gene>
<reference evidence="2 3" key="1">
    <citation type="submission" date="2020-02" db="EMBL/GenBank/DDBJ databases">
        <title>Draft genome sequence of Haematococcus lacustris strain NIES-144.</title>
        <authorList>
            <person name="Morimoto D."/>
            <person name="Nakagawa S."/>
            <person name="Yoshida T."/>
            <person name="Sawayama S."/>
        </authorList>
    </citation>
    <scope>NUCLEOTIDE SEQUENCE [LARGE SCALE GENOMIC DNA]</scope>
    <source>
        <strain evidence="2 3">NIES-144</strain>
    </source>
</reference>
<proteinExistence type="predicted"/>
<feature type="non-terminal residue" evidence="2">
    <location>
        <position position="1"/>
    </location>
</feature>
<evidence type="ECO:0000313" key="3">
    <source>
        <dbReference type="Proteomes" id="UP000485058"/>
    </source>
</evidence>
<feature type="non-terminal residue" evidence="2">
    <location>
        <position position="78"/>
    </location>
</feature>
<name>A0A699ZY60_HAELA</name>
<keyword evidence="3" id="KW-1185">Reference proteome</keyword>
<organism evidence="2 3">
    <name type="scientific">Haematococcus lacustris</name>
    <name type="common">Green alga</name>
    <name type="synonym">Haematococcus pluvialis</name>
    <dbReference type="NCBI Taxonomy" id="44745"/>
    <lineage>
        <taxon>Eukaryota</taxon>
        <taxon>Viridiplantae</taxon>
        <taxon>Chlorophyta</taxon>
        <taxon>core chlorophytes</taxon>
        <taxon>Chlorophyceae</taxon>
        <taxon>CS clade</taxon>
        <taxon>Chlamydomonadales</taxon>
        <taxon>Haematococcaceae</taxon>
        <taxon>Haematococcus</taxon>
    </lineage>
</organism>
<dbReference type="EMBL" id="BLLF01003545">
    <property type="protein sequence ID" value="GFH27613.1"/>
    <property type="molecule type" value="Genomic_DNA"/>
</dbReference>
<dbReference type="Proteomes" id="UP000485058">
    <property type="component" value="Unassembled WGS sequence"/>
</dbReference>
<accession>A0A699ZY60</accession>